<evidence type="ECO:0000259" key="1">
    <source>
        <dbReference type="Pfam" id="PF04577"/>
    </source>
</evidence>
<keyword evidence="5" id="KW-1185">Reference proteome</keyword>
<dbReference type="Proteomes" id="UP000231702">
    <property type="component" value="Unassembled WGS sequence"/>
</dbReference>
<sequence>MSLDFKVVEGAQAAPMQRDPRRPHRLLTRFSLRDAQGRALRDWPLLTSLDTTFPVNRRLPSPAEAHVPSAIYGGFLCDTFGHTLTESIVDLAAVAELAAARPGLPILCHIEPRMGAAPQKMPQEKGFFSFFLRQLGLDYARLRFITAPMTVGELLIAPSPFRRKARYQPHAAALLDRYFGLPGQGPEKIYFSRSRWTASRLVDEPSIEAQVREHGYEVVHPQELSLEDQLRMIRGARALVGPQGTALHWSLYSGSLRQVISLGWASGLQKGICALRQQQYVEISGRRPRGEALRVRAVSPSQLERFLQE</sequence>
<dbReference type="Pfam" id="PF04577">
    <property type="entry name" value="Glyco_transf_61"/>
    <property type="match status" value="1"/>
</dbReference>
<accession>A0A285IYU0</accession>
<organism evidence="3 4">
    <name type="scientific">Pseudooceanicola antarcticus</name>
    <dbReference type="NCBI Taxonomy" id="1247613"/>
    <lineage>
        <taxon>Bacteria</taxon>
        <taxon>Pseudomonadati</taxon>
        <taxon>Pseudomonadota</taxon>
        <taxon>Alphaproteobacteria</taxon>
        <taxon>Rhodobacterales</taxon>
        <taxon>Paracoccaceae</taxon>
        <taxon>Pseudooceanicola</taxon>
    </lineage>
</organism>
<feature type="domain" description="Glycosyltransferase 61 catalytic" evidence="1">
    <location>
        <begin position="80"/>
        <end position="252"/>
    </location>
</feature>
<dbReference type="OrthoDB" id="7843421at2"/>
<proteinExistence type="predicted"/>
<dbReference type="RefSeq" id="WP_097146251.1">
    <property type="nucleotide sequence ID" value="NZ_OBEA01000004.1"/>
</dbReference>
<dbReference type="Proteomes" id="UP000231655">
    <property type="component" value="Unassembled WGS sequence"/>
</dbReference>
<evidence type="ECO:0000313" key="4">
    <source>
        <dbReference type="Proteomes" id="UP000231655"/>
    </source>
</evidence>
<name>A0A285IYU0_9RHOB</name>
<dbReference type="EMBL" id="OBEA01000004">
    <property type="protein sequence ID" value="SNY53230.1"/>
    <property type="molecule type" value="Genomic_DNA"/>
</dbReference>
<evidence type="ECO:0000313" key="2">
    <source>
        <dbReference type="EMBL" id="PJE25694.1"/>
    </source>
</evidence>
<evidence type="ECO:0000313" key="3">
    <source>
        <dbReference type="EMBL" id="SNY53230.1"/>
    </source>
</evidence>
<gene>
    <name evidence="2" type="ORF">CVM39_18455</name>
    <name evidence="3" type="ORF">SAMN06297129_2528</name>
</gene>
<dbReference type="InterPro" id="IPR049625">
    <property type="entry name" value="Glyco_transf_61_cat"/>
</dbReference>
<dbReference type="GO" id="GO:0016757">
    <property type="term" value="F:glycosyltransferase activity"/>
    <property type="evidence" value="ECO:0007669"/>
    <property type="project" value="InterPro"/>
</dbReference>
<reference evidence="3 4" key="1">
    <citation type="submission" date="2017-09" db="EMBL/GenBank/DDBJ databases">
        <authorList>
            <person name="Ehlers B."/>
            <person name="Leendertz F.H."/>
        </authorList>
    </citation>
    <scope>NUCLEOTIDE SEQUENCE [LARGE SCALE GENOMIC DNA]</scope>
    <source>
        <strain evidence="3 4">CGMCC 1.12662</strain>
    </source>
</reference>
<dbReference type="EMBL" id="PGTD01000023">
    <property type="protein sequence ID" value="PJE25694.1"/>
    <property type="molecule type" value="Genomic_DNA"/>
</dbReference>
<dbReference type="AlphaFoldDB" id="A0A285IYU0"/>
<evidence type="ECO:0000313" key="5">
    <source>
        <dbReference type="Proteomes" id="UP000231702"/>
    </source>
</evidence>
<protein>
    <submittedName>
        <fullName evidence="2">Glycosyltransferase family 61 protein</fullName>
    </submittedName>
</protein>
<reference evidence="2 5" key="2">
    <citation type="journal article" date="2018" name="Int. J. Syst. Evol. Microbiol.">
        <title>Pseudooceanicola lipolyticus sp. nov., a marine alphaproteobacterium, reclassification of Oceanicola flagellatus as Pseudooceanicola flagellatus comb. nov. and emended description of the genus Pseudooceanicola.</title>
        <authorList>
            <person name="Huang M.-M."/>
            <person name="Guo L.-L."/>
            <person name="Wu Y.-H."/>
            <person name="Lai Q.-L."/>
            <person name="Shao Z.-Z."/>
            <person name="Wang C.-S."/>
            <person name="Wu M."/>
            <person name="Xu X.-W."/>
        </authorList>
    </citation>
    <scope>NUCLEOTIDE SEQUENCE [LARGE SCALE GENOMIC DNA]</scope>
    <source>
        <strain evidence="2 5">Ar-45</strain>
    </source>
</reference>